<name>A0A445F2R2_GLYSO</name>
<evidence type="ECO:0000313" key="2">
    <source>
        <dbReference type="Proteomes" id="UP000289340"/>
    </source>
</evidence>
<dbReference type="Proteomes" id="UP000289340">
    <property type="component" value="Chromosome 20"/>
</dbReference>
<gene>
    <name evidence="1" type="ORF">D0Y65_053652</name>
</gene>
<organism evidence="1 2">
    <name type="scientific">Glycine soja</name>
    <name type="common">Wild soybean</name>
    <dbReference type="NCBI Taxonomy" id="3848"/>
    <lineage>
        <taxon>Eukaryota</taxon>
        <taxon>Viridiplantae</taxon>
        <taxon>Streptophyta</taxon>
        <taxon>Embryophyta</taxon>
        <taxon>Tracheophyta</taxon>
        <taxon>Spermatophyta</taxon>
        <taxon>Magnoliopsida</taxon>
        <taxon>eudicotyledons</taxon>
        <taxon>Gunneridae</taxon>
        <taxon>Pentapetalae</taxon>
        <taxon>rosids</taxon>
        <taxon>fabids</taxon>
        <taxon>Fabales</taxon>
        <taxon>Fabaceae</taxon>
        <taxon>Papilionoideae</taxon>
        <taxon>50 kb inversion clade</taxon>
        <taxon>NPAAA clade</taxon>
        <taxon>indigoferoid/millettioid clade</taxon>
        <taxon>Phaseoleae</taxon>
        <taxon>Glycine</taxon>
        <taxon>Glycine subgen. Soja</taxon>
    </lineage>
</organism>
<dbReference type="EMBL" id="QZWG01000020">
    <property type="protein sequence ID" value="RZB43141.1"/>
    <property type="molecule type" value="Genomic_DNA"/>
</dbReference>
<protein>
    <submittedName>
        <fullName evidence="1">Uncharacterized protein</fullName>
    </submittedName>
</protein>
<proteinExistence type="predicted"/>
<reference evidence="1 2" key="1">
    <citation type="submission" date="2018-09" db="EMBL/GenBank/DDBJ databases">
        <title>A high-quality reference genome of wild soybean provides a powerful tool to mine soybean genomes.</title>
        <authorList>
            <person name="Xie M."/>
            <person name="Chung C.Y.L."/>
            <person name="Li M.-W."/>
            <person name="Wong F.-L."/>
            <person name="Chan T.-F."/>
            <person name="Lam H.-M."/>
        </authorList>
    </citation>
    <scope>NUCLEOTIDE SEQUENCE [LARGE SCALE GENOMIC DNA]</scope>
    <source>
        <strain evidence="2">cv. W05</strain>
        <tissue evidence="1">Hypocotyl of etiolated seedlings</tissue>
    </source>
</reference>
<evidence type="ECO:0000313" key="1">
    <source>
        <dbReference type="EMBL" id="RZB43141.1"/>
    </source>
</evidence>
<sequence>MHGGLEVRSTREANTTMLGKHIWTILKDTTKPRVQVVNAKYLHGESILRSRQFPGASCTWMSLIEAAESLEPGFKFRVGQGALSICYDRWSSRAIVCNQLGDVDIHIQDVSDKNTKPFISDG</sequence>
<keyword evidence="2" id="KW-1185">Reference proteome</keyword>
<dbReference type="AlphaFoldDB" id="A0A445F2R2"/>
<comment type="caution">
    <text evidence="1">The sequence shown here is derived from an EMBL/GenBank/DDBJ whole genome shotgun (WGS) entry which is preliminary data.</text>
</comment>
<accession>A0A445F2R2</accession>